<keyword evidence="2" id="KW-1185">Reference proteome</keyword>
<evidence type="ECO:0000313" key="2">
    <source>
        <dbReference type="Proteomes" id="UP001141253"/>
    </source>
</evidence>
<gene>
    <name evidence="1" type="ORF">OIU77_010818</name>
</gene>
<comment type="caution">
    <text evidence="1">The sequence shown here is derived from an EMBL/GenBank/DDBJ whole genome shotgun (WGS) entry which is preliminary data.</text>
</comment>
<accession>A0ABQ9A9T9</accession>
<reference evidence="1" key="2">
    <citation type="journal article" date="2023" name="Int. J. Mol. Sci.">
        <title>De Novo Assembly and Annotation of 11 Diverse Shrub Willow (Salix) Genomes Reveals Novel Gene Organization in Sex-Linked Regions.</title>
        <authorList>
            <person name="Hyden B."/>
            <person name="Feng K."/>
            <person name="Yates T.B."/>
            <person name="Jawdy S."/>
            <person name="Cereghino C."/>
            <person name="Smart L.B."/>
            <person name="Muchero W."/>
        </authorList>
    </citation>
    <scope>NUCLEOTIDE SEQUENCE</scope>
    <source>
        <tissue evidence="1">Shoot tip</tissue>
    </source>
</reference>
<reference evidence="1" key="1">
    <citation type="submission" date="2022-10" db="EMBL/GenBank/DDBJ databases">
        <authorList>
            <person name="Hyden B.L."/>
            <person name="Feng K."/>
            <person name="Yates T."/>
            <person name="Jawdy S."/>
            <person name="Smart L.B."/>
            <person name="Muchero W."/>
        </authorList>
    </citation>
    <scope>NUCLEOTIDE SEQUENCE</scope>
    <source>
        <tissue evidence="1">Shoot tip</tissue>
    </source>
</reference>
<dbReference type="EMBL" id="JAPFFI010000022">
    <property type="protein sequence ID" value="KAJ6329217.1"/>
    <property type="molecule type" value="Genomic_DNA"/>
</dbReference>
<proteinExistence type="predicted"/>
<protein>
    <submittedName>
        <fullName evidence="1">Uncharacterized protein</fullName>
    </submittedName>
</protein>
<name>A0ABQ9A9T9_9ROSI</name>
<dbReference type="Proteomes" id="UP001141253">
    <property type="component" value="Chromosome 14"/>
</dbReference>
<sequence>MVVQSAILYQITHDYPLVTLKRTSSRTVSSQSNKIDMPDTRDYLNFMSKSRITCSRAILESLKSNKRTIWQFTFVHIPIASSPNNVISRKISSCLPNLIKCVFNQRSTLTNGLQPRTQLCLENSPKFVCPLFSLMKDPKQTNQHQQPNTTP</sequence>
<organism evidence="1 2">
    <name type="scientific">Salix suchowensis</name>
    <dbReference type="NCBI Taxonomy" id="1278906"/>
    <lineage>
        <taxon>Eukaryota</taxon>
        <taxon>Viridiplantae</taxon>
        <taxon>Streptophyta</taxon>
        <taxon>Embryophyta</taxon>
        <taxon>Tracheophyta</taxon>
        <taxon>Spermatophyta</taxon>
        <taxon>Magnoliopsida</taxon>
        <taxon>eudicotyledons</taxon>
        <taxon>Gunneridae</taxon>
        <taxon>Pentapetalae</taxon>
        <taxon>rosids</taxon>
        <taxon>fabids</taxon>
        <taxon>Malpighiales</taxon>
        <taxon>Salicaceae</taxon>
        <taxon>Saliceae</taxon>
        <taxon>Salix</taxon>
    </lineage>
</organism>
<evidence type="ECO:0000313" key="1">
    <source>
        <dbReference type="EMBL" id="KAJ6329217.1"/>
    </source>
</evidence>